<dbReference type="Proteomes" id="UP000836402">
    <property type="component" value="Unassembled WGS sequence"/>
</dbReference>
<dbReference type="GO" id="GO:0016020">
    <property type="term" value="C:membrane"/>
    <property type="evidence" value="ECO:0007669"/>
    <property type="project" value="UniProtKB-SubCell"/>
</dbReference>
<reference evidence="9" key="2">
    <citation type="journal article" date="2019" name="IMA Fungus">
        <title>Genome sequencing and comparison of five Tilletia species to identify candidate genes for the detection of regulated species infecting wheat.</title>
        <authorList>
            <person name="Nguyen H.D.T."/>
            <person name="Sultana T."/>
            <person name="Kesanakurti P."/>
            <person name="Hambleton S."/>
        </authorList>
    </citation>
    <scope>NUCLEOTIDE SEQUENCE</scope>
    <source>
        <strain evidence="9">DAOMC 238032</strain>
    </source>
</reference>
<evidence type="ECO:0000256" key="7">
    <source>
        <dbReference type="SAM" id="SignalP"/>
    </source>
</evidence>
<keyword evidence="4 6" id="KW-1133">Transmembrane helix</keyword>
<dbReference type="InterPro" id="IPR000612">
    <property type="entry name" value="PMP3"/>
</dbReference>
<sequence length="97" mass="10519">MAVRSSDVIIILIAILLPPAAVGIQTGCSCDLLINILLTLLGYIPGHIHAFYLIWKRMKAEEAYGYNGFQYKGNGEYVRNPDAPAPAQPPPSYGSTV</sequence>
<keyword evidence="5 6" id="KW-0472">Membrane</keyword>
<dbReference type="PROSITE" id="PS51257">
    <property type="entry name" value="PROKAR_LIPOPROTEIN"/>
    <property type="match status" value="1"/>
</dbReference>
<feature type="transmembrane region" description="Helical" evidence="6">
    <location>
        <begin position="33"/>
        <end position="55"/>
    </location>
</feature>
<evidence type="ECO:0000313" key="8">
    <source>
        <dbReference type="EMBL" id="CAD6945915.1"/>
    </source>
</evidence>
<dbReference type="Pfam" id="PF01679">
    <property type="entry name" value="Pmp3"/>
    <property type="match status" value="1"/>
</dbReference>
<reference evidence="9" key="1">
    <citation type="submission" date="2016-04" db="EMBL/GenBank/DDBJ databases">
        <authorList>
            <person name="Nguyen H.D."/>
            <person name="Kesanakurti P."/>
            <person name="Cullis J."/>
            <person name="Levesque C.A."/>
            <person name="Hambleton S."/>
        </authorList>
    </citation>
    <scope>NUCLEOTIDE SEQUENCE</scope>
    <source>
        <strain evidence="9">DAOMC 238032</strain>
    </source>
</reference>
<comment type="subcellular location">
    <subcellularLocation>
        <location evidence="1">Membrane</location>
    </subcellularLocation>
</comment>
<keyword evidence="7" id="KW-0732">Signal</keyword>
<protein>
    <submittedName>
        <fullName evidence="9">Uncharacterized protein</fullName>
    </submittedName>
</protein>
<organism evidence="9 10">
    <name type="scientific">Tilletia caries</name>
    <name type="common">wheat bunt fungus</name>
    <dbReference type="NCBI Taxonomy" id="13290"/>
    <lineage>
        <taxon>Eukaryota</taxon>
        <taxon>Fungi</taxon>
        <taxon>Dikarya</taxon>
        <taxon>Basidiomycota</taxon>
        <taxon>Ustilaginomycotina</taxon>
        <taxon>Exobasidiomycetes</taxon>
        <taxon>Tilletiales</taxon>
        <taxon>Tilletiaceae</taxon>
        <taxon>Tilletia</taxon>
    </lineage>
</organism>
<dbReference type="EMBL" id="CAJHJG010004918">
    <property type="protein sequence ID" value="CAD6945915.1"/>
    <property type="molecule type" value="Genomic_DNA"/>
</dbReference>
<feature type="signal peptide" evidence="7">
    <location>
        <begin position="1"/>
        <end position="23"/>
    </location>
</feature>
<dbReference type="AlphaFoldDB" id="A0A177VIT9"/>
<keyword evidence="3 6" id="KW-0812">Transmembrane</keyword>
<dbReference type="PANTHER" id="PTHR21659">
    <property type="entry name" value="HYDROPHOBIC PROTEIN RCI2 LOW TEMPERATURE AND SALT RESPONSIVE PROTEIN LTI6 -RELATED"/>
    <property type="match status" value="1"/>
</dbReference>
<comment type="caution">
    <text evidence="9">The sequence shown here is derived from an EMBL/GenBank/DDBJ whole genome shotgun (WGS) entry which is preliminary data.</text>
</comment>
<comment type="similarity">
    <text evidence="2">Belongs to the UPF0057 (PMP3) family.</text>
</comment>
<evidence type="ECO:0000256" key="6">
    <source>
        <dbReference type="SAM" id="Phobius"/>
    </source>
</evidence>
<dbReference type="Proteomes" id="UP000077671">
    <property type="component" value="Unassembled WGS sequence"/>
</dbReference>
<keyword evidence="11" id="KW-1185">Reference proteome</keyword>
<accession>A0A177VIT9</accession>
<proteinExistence type="inferred from homology"/>
<reference evidence="8" key="3">
    <citation type="submission" date="2020-10" db="EMBL/GenBank/DDBJ databases">
        <authorList>
            <person name="Sedaghatjoo S."/>
        </authorList>
    </citation>
    <scope>NUCLEOTIDE SEQUENCE</scope>
    <source>
        <strain evidence="8">AZH3</strain>
    </source>
</reference>
<evidence type="ECO:0000256" key="5">
    <source>
        <dbReference type="ARBA" id="ARBA00023136"/>
    </source>
</evidence>
<evidence type="ECO:0000313" key="11">
    <source>
        <dbReference type="Proteomes" id="UP000836402"/>
    </source>
</evidence>
<name>A0A177VIT9_9BASI</name>
<evidence type="ECO:0000313" key="10">
    <source>
        <dbReference type="Proteomes" id="UP000077671"/>
    </source>
</evidence>
<evidence type="ECO:0000256" key="2">
    <source>
        <dbReference type="ARBA" id="ARBA00009530"/>
    </source>
</evidence>
<gene>
    <name evidence="9" type="ORF">A4X03_0g3572</name>
    <name evidence="8" type="ORF">JKIAZH3_G9444</name>
</gene>
<evidence type="ECO:0000256" key="1">
    <source>
        <dbReference type="ARBA" id="ARBA00004370"/>
    </source>
</evidence>
<dbReference type="PANTHER" id="PTHR21659:SF40">
    <property type="entry name" value="PHOSPHATIDYLSERINE DECARBOXYLASE"/>
    <property type="match status" value="1"/>
</dbReference>
<feature type="chain" id="PRO_5044550363" evidence="7">
    <location>
        <begin position="24"/>
        <end position="97"/>
    </location>
</feature>
<evidence type="ECO:0000256" key="4">
    <source>
        <dbReference type="ARBA" id="ARBA00022989"/>
    </source>
</evidence>
<evidence type="ECO:0000256" key="3">
    <source>
        <dbReference type="ARBA" id="ARBA00022692"/>
    </source>
</evidence>
<evidence type="ECO:0000313" key="9">
    <source>
        <dbReference type="EMBL" id="KAE8261068.1"/>
    </source>
</evidence>
<dbReference type="PROSITE" id="PS01309">
    <property type="entry name" value="UPF0057"/>
    <property type="match status" value="1"/>
</dbReference>
<dbReference type="EMBL" id="LWDD02000419">
    <property type="protein sequence ID" value="KAE8261068.1"/>
    <property type="molecule type" value="Genomic_DNA"/>
</dbReference>